<evidence type="ECO:0000313" key="3">
    <source>
        <dbReference type="Proteomes" id="UP000251558"/>
    </source>
</evidence>
<sequence length="227" mass="24166">MRFAHITAPALAALMALQQPARAQFMVSDPVTETQTTLTAFSSAATVTNTAMTVAKSIELLQMLSSTFAVTGLLTSLNQPSRYPAAGGLGKQMFDGETLGSRTARAVALDKDRTVTGSDAEAALLREQIAGAANAIGIAADNLEQMDRRLKENSSTLNQLSRTRNIMQATVTNGLLLKQIHDAIIQNIQATSLLTMTTAQAGLHDVEEAAKQRQERQKTAAIFGPLP</sequence>
<dbReference type="OrthoDB" id="8071245at2"/>
<reference evidence="2 3" key="2">
    <citation type="submission" date="2018-07" db="EMBL/GenBank/DDBJ databases">
        <title>Diversity of Mesorhizobium strains in Brazil.</title>
        <authorList>
            <person name="Helene L.C.F."/>
            <person name="Dall'Agnol R."/>
            <person name="Delamuta J.R.M."/>
            <person name="Hungria M."/>
        </authorList>
    </citation>
    <scope>NUCLEOTIDE SEQUENCE [LARGE SCALE GENOMIC DNA]</scope>
    <source>
        <strain evidence="2 3">AC99b</strain>
    </source>
</reference>
<keyword evidence="3" id="KW-1185">Reference proteome</keyword>
<protein>
    <submittedName>
        <fullName evidence="2">Type IV secretion system protein VirB5</fullName>
    </submittedName>
</protein>
<name>A0A330H0M9_9HYPH</name>
<feature type="chain" id="PRO_5016427274" evidence="1">
    <location>
        <begin position="24"/>
        <end position="227"/>
    </location>
</feature>
<proteinExistence type="predicted"/>
<accession>A0A330H0M9</accession>
<organism evidence="2 3">
    <name type="scientific">Mesorhizobium hawassense</name>
    <dbReference type="NCBI Taxonomy" id="1209954"/>
    <lineage>
        <taxon>Bacteria</taxon>
        <taxon>Pseudomonadati</taxon>
        <taxon>Pseudomonadota</taxon>
        <taxon>Alphaproteobacteria</taxon>
        <taxon>Hyphomicrobiales</taxon>
        <taxon>Phyllobacteriaceae</taxon>
        <taxon>Mesorhizobium</taxon>
    </lineage>
</organism>
<feature type="signal peptide" evidence="1">
    <location>
        <begin position="1"/>
        <end position="23"/>
    </location>
</feature>
<keyword evidence="1" id="KW-0732">Signal</keyword>
<evidence type="ECO:0000256" key="1">
    <source>
        <dbReference type="SAM" id="SignalP"/>
    </source>
</evidence>
<dbReference type="RefSeq" id="WP_112102152.1">
    <property type="nucleotide sequence ID" value="NZ_QMBP01000041.1"/>
</dbReference>
<dbReference type="AlphaFoldDB" id="A0A330H0M9"/>
<evidence type="ECO:0000313" key="2">
    <source>
        <dbReference type="EMBL" id="RAZ82153.1"/>
    </source>
</evidence>
<reference evidence="3" key="1">
    <citation type="submission" date="2018-06" db="EMBL/GenBank/DDBJ databases">
        <authorList>
            <person name="Helene L.C."/>
            <person name="Dall'Agnol R."/>
            <person name="Delamuta J.R."/>
            <person name="Hungria M."/>
        </authorList>
    </citation>
    <scope>NUCLEOTIDE SEQUENCE [LARGE SCALE GENOMIC DNA]</scope>
    <source>
        <strain evidence="3">AC99b</strain>
    </source>
</reference>
<dbReference type="Proteomes" id="UP000251558">
    <property type="component" value="Unassembled WGS sequence"/>
</dbReference>
<comment type="caution">
    <text evidence="2">The sequence shown here is derived from an EMBL/GenBank/DDBJ whole genome shotgun (WGS) entry which is preliminary data.</text>
</comment>
<gene>
    <name evidence="2" type="ORF">DPM33_35205</name>
</gene>
<dbReference type="EMBL" id="QMBP01000041">
    <property type="protein sequence ID" value="RAZ82153.1"/>
    <property type="molecule type" value="Genomic_DNA"/>
</dbReference>